<evidence type="ECO:0000259" key="6">
    <source>
        <dbReference type="Pfam" id="PF14500"/>
    </source>
</evidence>
<comment type="function">
    <text evidence="4">Key component of the cytosolic iron-sulfur protein assembly (CIA) complex, a multiprotein complex that mediates the incorporation of iron-sulfur cluster into apoproteins specifically involved in DNA metabolism and genomic integrity. In the CIA complex, MMS19 acts as an adapter between early-acting CIA components and a subset of cellular target iron-sulfur proteins.</text>
</comment>
<dbReference type="AlphaFoldDB" id="A0A8J5V0L9"/>
<evidence type="ECO:0000313" key="7">
    <source>
        <dbReference type="EMBL" id="KAG8040366.1"/>
    </source>
</evidence>
<gene>
    <name evidence="7" type="ORF">G9C98_000937</name>
</gene>
<reference evidence="7" key="1">
    <citation type="submission" date="2020-03" db="EMBL/GenBank/DDBJ databases">
        <authorList>
            <person name="Chebbi M.A."/>
            <person name="Drezen J.M."/>
        </authorList>
    </citation>
    <scope>NUCLEOTIDE SEQUENCE</scope>
    <source>
        <tissue evidence="7">Whole body</tissue>
    </source>
</reference>
<evidence type="ECO:0000313" key="8">
    <source>
        <dbReference type="Proteomes" id="UP000729913"/>
    </source>
</evidence>
<dbReference type="GO" id="GO:0016226">
    <property type="term" value="P:iron-sulfur cluster assembly"/>
    <property type="evidence" value="ECO:0007669"/>
    <property type="project" value="UniProtKB-UniRule"/>
</dbReference>
<dbReference type="GO" id="GO:0006281">
    <property type="term" value="P:DNA repair"/>
    <property type="evidence" value="ECO:0007669"/>
    <property type="project" value="UniProtKB-UniRule"/>
</dbReference>
<comment type="similarity">
    <text evidence="4">Belongs to the MET18/MMS19 family.</text>
</comment>
<name>A0A8J5V0L9_9HYME</name>
<keyword evidence="4" id="KW-0227">DNA damage</keyword>
<dbReference type="GO" id="GO:0005819">
    <property type="term" value="C:spindle"/>
    <property type="evidence" value="ECO:0007669"/>
    <property type="project" value="UniProtKB-SubCell"/>
</dbReference>
<organism evidence="7 8">
    <name type="scientific">Cotesia typhae</name>
    <dbReference type="NCBI Taxonomy" id="2053667"/>
    <lineage>
        <taxon>Eukaryota</taxon>
        <taxon>Metazoa</taxon>
        <taxon>Ecdysozoa</taxon>
        <taxon>Arthropoda</taxon>
        <taxon>Hexapoda</taxon>
        <taxon>Insecta</taxon>
        <taxon>Pterygota</taxon>
        <taxon>Neoptera</taxon>
        <taxon>Endopterygota</taxon>
        <taxon>Hymenoptera</taxon>
        <taxon>Apocrita</taxon>
        <taxon>Ichneumonoidea</taxon>
        <taxon>Braconidae</taxon>
        <taxon>Microgastrinae</taxon>
        <taxon>Cotesia</taxon>
    </lineage>
</organism>
<accession>A0A8J5V0L9</accession>
<sequence length="1105" mass="126528">MTPTKTNDFFVEKLKTIFDNDCEKNKLNKLCVDIVNDIENGQIKLFQIIEHLGVFLTNTDVHTRENGIKTLSLILDNIDKNYLNEQEVELLSTFYCERFKDHHSIIPVVVQGILSIIQMKNLPKTCLPKIFHGLYNDLRCQSELQATRRNIFFILKIALSRDLENLKKMGPDFIYGVISSMDGESDPRNLMILFDTLPTFLREFSLGHLTEEMFEVLACYFPVDFNSAGKDAQQITREDLAHGLENCLIQVPEFGEFVLPLVLEKLDSNLKTARLDALNLLIRGSKIYKSEVLAKHVDELWPLIRRDVLPGNDNELKLKNYDVITQITQVLSDDKINLEKFISRVIVDLKSSLGDVQLSLYWPSIKVLETIAQAHIDAAIYVLKLIVPLCLGQYGTKTTINDKIHLIETMNIFLHTLDNLGMRVSDIPELTWADIPGLYLNELVIEEIILKSKLIDGLAMQKLSLSENQRHLIYDKISSEIDKNQSENLITSCYNIMKILAKLYANEILGLMDNKLKVNDEESLEIRKNRLRALAEISTISNIGKTILPILVQIAVSVDNDMINMSLYCIHKILLMNNCEFNIHIFLYKQCDIVFQLLETKLNGYHDRKMVSSILRLIVQKLSAEEQREIINKYFDRLSENIERLEGVLIPLMPCIINSNDNRFIDLIKSLIEVSTKNLDENIQLSCCKIVSTLVNKIDNEYCLEKLLNFIRELIVETLESDNYSLMAKKSAVLLNIWVTKTLVTRGSKAAQDFIDCQLNILKNHSVGEYTANHFRILVDSSDDTLHVDNYCIIKLFYKQRIFQNVIQQNSLFDGESRQNYLIAFTFLLEEIPRDILLMHLSKVLPLLIESLSLGNKEVILFTLKILKDLLDTKNVAFVEQIQSFITACLKLTTYPDMNIKIAAHNCLHSYCNYSTIDIKPYREDVLEKLSETIDDNKRLVRQASVKARTRWFLVGSLGVVKRGGYTYEDGTKYYGDWNARGLKHGAGSMVLADGTRYEGGFQNGLCSGLGVLIFPDGAKYEGEFMQGWFHGHGVFWRSDGMKFEGEFRGGRIWGLGLVTYSDGTHGFPRNEGFFQDCRLVRRRRCPEVILKAQKISMIARAQAS</sequence>
<dbReference type="Pfam" id="PF12460">
    <property type="entry name" value="MMS19_C"/>
    <property type="match status" value="1"/>
</dbReference>
<dbReference type="Proteomes" id="UP000729913">
    <property type="component" value="Unassembled WGS sequence"/>
</dbReference>
<proteinExistence type="inferred from homology"/>
<dbReference type="OrthoDB" id="342900at2759"/>
<keyword evidence="4" id="KW-0234">DNA repair</keyword>
<dbReference type="InterPro" id="IPR029240">
    <property type="entry name" value="MMS19_N"/>
</dbReference>
<keyword evidence="2" id="KW-0677">Repeat</keyword>
<reference evidence="7" key="2">
    <citation type="submission" date="2021-04" db="EMBL/GenBank/DDBJ databases">
        <title>Genome-wide patterns of bracovirus chromosomal integration into multiple host tissues during parasitism.</title>
        <authorList>
            <person name="Chebbi M.A.C."/>
        </authorList>
    </citation>
    <scope>NUCLEOTIDE SEQUENCE</scope>
    <source>
        <tissue evidence="7">Whole body</tissue>
    </source>
</reference>
<dbReference type="GO" id="GO:0097361">
    <property type="term" value="C:cytosolic [4Fe-4S] assembly targeting complex"/>
    <property type="evidence" value="ECO:0007669"/>
    <property type="project" value="UniProtKB-UniRule"/>
</dbReference>
<dbReference type="Pfam" id="PF02493">
    <property type="entry name" value="MORN"/>
    <property type="match status" value="4"/>
</dbReference>
<dbReference type="GO" id="GO:0051604">
    <property type="term" value="P:protein maturation"/>
    <property type="evidence" value="ECO:0007669"/>
    <property type="project" value="UniProtKB-UniRule"/>
</dbReference>
<dbReference type="GO" id="GO:0005634">
    <property type="term" value="C:nucleus"/>
    <property type="evidence" value="ECO:0007669"/>
    <property type="project" value="UniProtKB-SubCell"/>
</dbReference>
<comment type="subcellular location">
    <subcellularLocation>
        <location evidence="4">Cytoplasm</location>
        <location evidence="4">Cytoskeleton</location>
        <location evidence="4">Spindle</location>
    </subcellularLocation>
    <subcellularLocation>
        <location evidence="1 4">Nucleus</location>
    </subcellularLocation>
</comment>
<dbReference type="InterPro" id="IPR003409">
    <property type="entry name" value="MORN"/>
</dbReference>
<keyword evidence="3 4" id="KW-0539">Nucleus</keyword>
<dbReference type="Pfam" id="PF14500">
    <property type="entry name" value="MMS19_N"/>
    <property type="match status" value="1"/>
</dbReference>
<evidence type="ECO:0000256" key="4">
    <source>
        <dbReference type="RuleBase" id="RU367072"/>
    </source>
</evidence>
<feature type="domain" description="MMS19 C-terminal" evidence="5">
    <location>
        <begin position="531"/>
        <end position="910"/>
    </location>
</feature>
<evidence type="ECO:0000256" key="3">
    <source>
        <dbReference type="ARBA" id="ARBA00023242"/>
    </source>
</evidence>
<dbReference type="InterPro" id="IPR039920">
    <property type="entry name" value="MMS19"/>
</dbReference>
<dbReference type="InterPro" id="IPR024687">
    <property type="entry name" value="MMS19_C"/>
</dbReference>
<dbReference type="EMBL" id="JAAOIC020000023">
    <property type="protein sequence ID" value="KAG8040366.1"/>
    <property type="molecule type" value="Genomic_DNA"/>
</dbReference>
<feature type="domain" description="MMS19 N-terminal" evidence="6">
    <location>
        <begin position="49"/>
        <end position="309"/>
    </location>
</feature>
<comment type="subunit">
    <text evidence="4">Component of the CIA complex.</text>
</comment>
<dbReference type="PANTHER" id="PTHR12891">
    <property type="entry name" value="DNA REPAIR/TRANSCRIPTION PROTEIN MET18/MMS19"/>
    <property type="match status" value="1"/>
</dbReference>
<dbReference type="PANTHER" id="PTHR12891:SF0">
    <property type="entry name" value="MMS19 NUCLEOTIDE EXCISION REPAIR PROTEIN HOMOLOG"/>
    <property type="match status" value="1"/>
</dbReference>
<comment type="caution">
    <text evidence="7">The sequence shown here is derived from an EMBL/GenBank/DDBJ whole genome shotgun (WGS) entry which is preliminary data.</text>
</comment>
<evidence type="ECO:0000256" key="1">
    <source>
        <dbReference type="ARBA" id="ARBA00004123"/>
    </source>
</evidence>
<keyword evidence="4" id="KW-0206">Cytoskeleton</keyword>
<keyword evidence="4" id="KW-0963">Cytoplasm</keyword>
<dbReference type="SMART" id="SM00698">
    <property type="entry name" value="MORN"/>
    <property type="match status" value="4"/>
</dbReference>
<keyword evidence="8" id="KW-1185">Reference proteome</keyword>
<protein>
    <recommendedName>
        <fullName evidence="4">MMS19 nucleotide excision repair protein</fullName>
    </recommendedName>
</protein>
<evidence type="ECO:0000256" key="2">
    <source>
        <dbReference type="ARBA" id="ARBA00022737"/>
    </source>
</evidence>
<evidence type="ECO:0000259" key="5">
    <source>
        <dbReference type="Pfam" id="PF12460"/>
    </source>
</evidence>